<evidence type="ECO:0000313" key="4">
    <source>
        <dbReference type="Proteomes" id="UP000323188"/>
    </source>
</evidence>
<feature type="domain" description="SnoaL-like" evidence="2">
    <location>
        <begin position="406"/>
        <end position="502"/>
    </location>
</feature>
<dbReference type="RefSeq" id="WP_154918902.1">
    <property type="nucleotide sequence ID" value="NZ_VUOE01000002.1"/>
</dbReference>
<gene>
    <name evidence="3" type="ORF">F0361_12365</name>
</gene>
<evidence type="ECO:0000313" key="3">
    <source>
        <dbReference type="EMBL" id="KAA2216781.1"/>
    </source>
</evidence>
<dbReference type="GO" id="GO:0016853">
    <property type="term" value="F:isomerase activity"/>
    <property type="evidence" value="ECO:0007669"/>
    <property type="project" value="UniProtKB-KW"/>
</dbReference>
<dbReference type="Proteomes" id="UP000323188">
    <property type="component" value="Unassembled WGS sequence"/>
</dbReference>
<dbReference type="Pfam" id="PF12680">
    <property type="entry name" value="SnoaL_2"/>
    <property type="match status" value="2"/>
</dbReference>
<reference evidence="3 4" key="1">
    <citation type="submission" date="2019-09" db="EMBL/GenBank/DDBJ databases">
        <authorList>
            <person name="Khan S.A."/>
            <person name="Jeon C.O."/>
            <person name="Chun B.H."/>
            <person name="Jeong S.E."/>
        </authorList>
    </citation>
    <scope>NUCLEOTIDE SEQUENCE [LARGE SCALE GENOMIC DNA]</scope>
    <source>
        <strain evidence="3 4">KCTC 42508</strain>
    </source>
</reference>
<dbReference type="Pfam" id="PF07676">
    <property type="entry name" value="PD40"/>
    <property type="match status" value="1"/>
</dbReference>
<name>A0A5B2TQA6_9FLAO</name>
<dbReference type="InterPro" id="IPR011042">
    <property type="entry name" value="6-blade_b-propeller_TolB-like"/>
</dbReference>
<feature type="domain" description="SnoaL-like" evidence="2">
    <location>
        <begin position="294"/>
        <end position="371"/>
    </location>
</feature>
<proteinExistence type="predicted"/>
<keyword evidence="3" id="KW-0413">Isomerase</keyword>
<dbReference type="Gene3D" id="2.120.10.30">
    <property type="entry name" value="TolB, C-terminal domain"/>
    <property type="match status" value="1"/>
</dbReference>
<dbReference type="InterPro" id="IPR032710">
    <property type="entry name" value="NTF2-like_dom_sf"/>
</dbReference>
<dbReference type="SUPFAM" id="SSF54427">
    <property type="entry name" value="NTF2-like"/>
    <property type="match status" value="2"/>
</dbReference>
<dbReference type="SUPFAM" id="SSF69304">
    <property type="entry name" value="Tricorn protease N-terminal domain"/>
    <property type="match status" value="1"/>
</dbReference>
<feature type="signal peptide" evidence="1">
    <location>
        <begin position="1"/>
        <end position="20"/>
    </location>
</feature>
<evidence type="ECO:0000256" key="1">
    <source>
        <dbReference type="SAM" id="SignalP"/>
    </source>
</evidence>
<keyword evidence="1" id="KW-0732">Signal</keyword>
<organism evidence="3 4">
    <name type="scientific">Maribacter flavus</name>
    <dbReference type="NCBI Taxonomy" id="1658664"/>
    <lineage>
        <taxon>Bacteria</taxon>
        <taxon>Pseudomonadati</taxon>
        <taxon>Bacteroidota</taxon>
        <taxon>Flavobacteriia</taxon>
        <taxon>Flavobacteriales</taxon>
        <taxon>Flavobacteriaceae</taxon>
        <taxon>Maribacter</taxon>
    </lineage>
</organism>
<dbReference type="InterPro" id="IPR037401">
    <property type="entry name" value="SnoaL-like"/>
</dbReference>
<feature type="chain" id="PRO_5022925221" evidence="1">
    <location>
        <begin position="21"/>
        <end position="507"/>
    </location>
</feature>
<accession>A0A5B2TQA6</accession>
<protein>
    <submittedName>
        <fullName evidence="3">Steroid delta-isomerase</fullName>
    </submittedName>
</protein>
<dbReference type="EMBL" id="VUOE01000002">
    <property type="protein sequence ID" value="KAA2216781.1"/>
    <property type="molecule type" value="Genomic_DNA"/>
</dbReference>
<dbReference type="Gene3D" id="3.10.450.50">
    <property type="match status" value="2"/>
</dbReference>
<comment type="caution">
    <text evidence="3">The sequence shown here is derived from an EMBL/GenBank/DDBJ whole genome shotgun (WGS) entry which is preliminary data.</text>
</comment>
<sequence length="507" mass="57686">MSRLPIISLLALFFCLQCYSQSSTEVFLADLEWNEGTLKIGEPKNISNNEGYDNQPSFYDDDRILFASTRNGQTDIALYNIDSDSKSWINDTPNGGEYSPLRIQGTEDISAIRLDDDGLQRLYKYDFETGNHKELIADLKVGYHVWYSDHILVCTVLIENRMDLVVVNLQDNTRYTLQKNVGRSLHRIPQTEMISYISKENDTAMVKSMHPISGATRNIVGLFGSVEDVVWTDSGMVLAGFRNSLLGFDYANGQTWKLLHSFEEKEIPSLSRLAISPNGKRMAFVTEDPKYKIVQKQVESYNSGDLDTFVNCYSENVLVQNFPADTLYIGHQKMRENYRNLSPDNKKYDVEVVNRITLGNFVIDHEKVTGDGSISKQVAIYEVSYRISSMTFIFEKGSESNPESIVQDQLDAYNKRDIDAFMATYTDTVKLYNFPKNLSTDGPEDMRKSYTEFFTSTPDLKCEIKNRIVIGNKVIDEEQVTANGNMFSAVAIYEVENGKIAKVTFLR</sequence>
<evidence type="ECO:0000259" key="2">
    <source>
        <dbReference type="Pfam" id="PF12680"/>
    </source>
</evidence>
<dbReference type="AlphaFoldDB" id="A0A5B2TQA6"/>
<dbReference type="InterPro" id="IPR011659">
    <property type="entry name" value="WD40"/>
</dbReference>